<comment type="caution">
    <text evidence="6">The sequence shown here is derived from an EMBL/GenBank/DDBJ whole genome shotgun (WGS) entry which is preliminary data.</text>
</comment>
<proteinExistence type="predicted"/>
<dbReference type="GO" id="GO:0030026">
    <property type="term" value="P:intracellular manganese ion homeostasis"/>
    <property type="evidence" value="ECO:0007669"/>
    <property type="project" value="InterPro"/>
</dbReference>
<dbReference type="GO" id="GO:0012505">
    <property type="term" value="C:endomembrane system"/>
    <property type="evidence" value="ECO:0007669"/>
    <property type="project" value="UniProtKB-SubCell"/>
</dbReference>
<comment type="subcellular location">
    <subcellularLocation>
        <location evidence="1">Endomembrane system</location>
        <topology evidence="1">Multi-pass membrane protein</topology>
    </subcellularLocation>
</comment>
<evidence type="ECO:0000256" key="2">
    <source>
        <dbReference type="ARBA" id="ARBA00022692"/>
    </source>
</evidence>
<keyword evidence="2 5" id="KW-0812">Transmembrane</keyword>
<dbReference type="GO" id="GO:0005384">
    <property type="term" value="F:manganese ion transmembrane transporter activity"/>
    <property type="evidence" value="ECO:0007669"/>
    <property type="project" value="InterPro"/>
</dbReference>
<feature type="transmembrane region" description="Helical" evidence="5">
    <location>
        <begin position="115"/>
        <end position="135"/>
    </location>
</feature>
<reference evidence="6 7" key="1">
    <citation type="journal article" date="2015" name="Nature">
        <title>rRNA introns, odd ribosomes, and small enigmatic genomes across a large radiation of phyla.</title>
        <authorList>
            <person name="Brown C.T."/>
            <person name="Hug L.A."/>
            <person name="Thomas B.C."/>
            <person name="Sharon I."/>
            <person name="Castelle C.J."/>
            <person name="Singh A."/>
            <person name="Wilkins M.J."/>
            <person name="Williams K.H."/>
            <person name="Banfield J.F."/>
        </authorList>
    </citation>
    <scope>NUCLEOTIDE SEQUENCE [LARGE SCALE GENOMIC DNA]</scope>
</reference>
<feature type="transmembrane region" description="Helical" evidence="5">
    <location>
        <begin position="84"/>
        <end position="109"/>
    </location>
</feature>
<evidence type="ECO:0000256" key="1">
    <source>
        <dbReference type="ARBA" id="ARBA00004127"/>
    </source>
</evidence>
<organism evidence="6 7">
    <name type="scientific">Candidatus Wolfebacteria bacterium GW2011_GWC1_43_10</name>
    <dbReference type="NCBI Taxonomy" id="1619011"/>
    <lineage>
        <taxon>Bacteria</taxon>
        <taxon>Candidatus Wolfeibacteriota</taxon>
    </lineage>
</organism>
<gene>
    <name evidence="6" type="ORF">UV58_C0006G0029</name>
</gene>
<dbReference type="PANTHER" id="PTHR31851">
    <property type="entry name" value="FE(2+)/MN(2+) TRANSPORTER PCL1"/>
    <property type="match status" value="1"/>
</dbReference>
<evidence type="ECO:0000256" key="4">
    <source>
        <dbReference type="ARBA" id="ARBA00023136"/>
    </source>
</evidence>
<feature type="transmembrane region" description="Helical" evidence="5">
    <location>
        <begin position="147"/>
        <end position="169"/>
    </location>
</feature>
<dbReference type="EMBL" id="LCFA01000006">
    <property type="protein sequence ID" value="KKS82730.1"/>
    <property type="molecule type" value="Genomic_DNA"/>
</dbReference>
<dbReference type="Pfam" id="PF01988">
    <property type="entry name" value="VIT1"/>
    <property type="match status" value="2"/>
</dbReference>
<protein>
    <recommendedName>
        <fullName evidence="8">VIT family protein</fullName>
    </recommendedName>
</protein>
<evidence type="ECO:0000256" key="5">
    <source>
        <dbReference type="SAM" id="Phobius"/>
    </source>
</evidence>
<dbReference type="AlphaFoldDB" id="A0A0G1CAP7"/>
<evidence type="ECO:0000256" key="3">
    <source>
        <dbReference type="ARBA" id="ARBA00022989"/>
    </source>
</evidence>
<feature type="transmembrane region" description="Helical" evidence="5">
    <location>
        <begin position="12"/>
        <end position="38"/>
    </location>
</feature>
<dbReference type="InterPro" id="IPR008217">
    <property type="entry name" value="Ccc1_fam"/>
</dbReference>
<evidence type="ECO:0008006" key="8">
    <source>
        <dbReference type="Google" id="ProtNLM"/>
    </source>
</evidence>
<keyword evidence="4 5" id="KW-0472">Membrane</keyword>
<dbReference type="CDD" id="cd01059">
    <property type="entry name" value="CCC1_like"/>
    <property type="match status" value="1"/>
</dbReference>
<evidence type="ECO:0000313" key="6">
    <source>
        <dbReference type="EMBL" id="KKS82730.1"/>
    </source>
</evidence>
<name>A0A0G1CAP7_9BACT</name>
<dbReference type="Proteomes" id="UP000034810">
    <property type="component" value="Unassembled WGS sequence"/>
</dbReference>
<sequence length="171" mass="18161">MAEVQKQKLTSVFIRNFVFGAEDSLVSTVGLLSGIAIAGTPRSYIVLTGIVLIFVEAFSMGVASELSEHSTEEYEQRHEVGERIPMLGGLVMFVSYVVFGFIPIIPYLFTESAAALRYSVSISLIVLFALGVLSARLSGTKLLRHGIVMTVMGGAAIAIGVAIGSFINIGG</sequence>
<accession>A0A0G1CAP7</accession>
<feature type="transmembrane region" description="Helical" evidence="5">
    <location>
        <begin position="44"/>
        <end position="63"/>
    </location>
</feature>
<evidence type="ECO:0000313" key="7">
    <source>
        <dbReference type="Proteomes" id="UP000034810"/>
    </source>
</evidence>
<keyword evidence="3 5" id="KW-1133">Transmembrane helix</keyword>